<protein>
    <recommendedName>
        <fullName evidence="4">Mitotic-spindle organizing protein 1</fullName>
    </recommendedName>
    <alternativeName>
        <fullName evidence="7">Mitotic-spindle organizing protein associated with a ring of gamma-tubulin 1</fullName>
    </alternativeName>
</protein>
<sequence length="88" mass="9623">MAYGSSETSSAQQTLDMVFDLSQVLNTKLSREQLATCVAMIDSGVNPEALAVRVAVRDLKQKSLSDATQPNELQNIPKRTSLRPDDDI</sequence>
<dbReference type="EMBL" id="MU128928">
    <property type="protein sequence ID" value="KAF9517955.1"/>
    <property type="molecule type" value="Genomic_DNA"/>
</dbReference>
<evidence type="ECO:0000256" key="4">
    <source>
        <dbReference type="ARBA" id="ARBA00016992"/>
    </source>
</evidence>
<comment type="function">
    <text evidence="1">Required for gamma-tubulin complex recruitment to the microtubule organizing center (MTOC).</text>
</comment>
<feature type="compositionally biased region" description="Polar residues" evidence="8">
    <location>
        <begin position="64"/>
        <end position="78"/>
    </location>
</feature>
<keyword evidence="5" id="KW-0963">Cytoplasm</keyword>
<evidence type="ECO:0000256" key="5">
    <source>
        <dbReference type="ARBA" id="ARBA00022490"/>
    </source>
</evidence>
<accession>A0A9P6B5K5</accession>
<evidence type="ECO:0000256" key="7">
    <source>
        <dbReference type="ARBA" id="ARBA00029810"/>
    </source>
</evidence>
<evidence type="ECO:0000256" key="1">
    <source>
        <dbReference type="ARBA" id="ARBA00003060"/>
    </source>
</evidence>
<dbReference type="GO" id="GO:0044732">
    <property type="term" value="C:mitotic spindle pole body"/>
    <property type="evidence" value="ECO:0007669"/>
    <property type="project" value="TreeGrafter"/>
</dbReference>
<evidence type="ECO:0000313" key="9">
    <source>
        <dbReference type="EMBL" id="KAF9517955.1"/>
    </source>
</evidence>
<dbReference type="PANTHER" id="PTHR28520">
    <property type="entry name" value="MITOTIC-SPINDLE ORGANIZING PROTEIN 1"/>
    <property type="match status" value="1"/>
</dbReference>
<dbReference type="GO" id="GO:0033566">
    <property type="term" value="P:gamma-tubulin complex localization"/>
    <property type="evidence" value="ECO:0007669"/>
    <property type="project" value="InterPro"/>
</dbReference>
<evidence type="ECO:0000256" key="2">
    <source>
        <dbReference type="ARBA" id="ARBA00004267"/>
    </source>
</evidence>
<evidence type="ECO:0000256" key="3">
    <source>
        <dbReference type="ARBA" id="ARBA00011015"/>
    </source>
</evidence>
<dbReference type="GO" id="GO:0090307">
    <property type="term" value="P:mitotic spindle assembly"/>
    <property type="evidence" value="ECO:0007669"/>
    <property type="project" value="TreeGrafter"/>
</dbReference>
<dbReference type="PANTHER" id="PTHR28520:SF2">
    <property type="entry name" value="MITOTIC-SPINDLE ORGANIZING PROTEIN 1"/>
    <property type="match status" value="1"/>
</dbReference>
<keyword evidence="10" id="KW-1185">Reference proteome</keyword>
<feature type="region of interest" description="Disordered" evidence="8">
    <location>
        <begin position="63"/>
        <end position="88"/>
    </location>
</feature>
<evidence type="ECO:0000256" key="6">
    <source>
        <dbReference type="ARBA" id="ARBA00023212"/>
    </source>
</evidence>
<dbReference type="GO" id="GO:0051415">
    <property type="term" value="P:microtubule nucleation by interphase microtubule organizing center"/>
    <property type="evidence" value="ECO:0007669"/>
    <property type="project" value="TreeGrafter"/>
</dbReference>
<dbReference type="InterPro" id="IPR022214">
    <property type="entry name" value="MZT1"/>
</dbReference>
<dbReference type="Proteomes" id="UP000886523">
    <property type="component" value="Unassembled WGS sequence"/>
</dbReference>
<comment type="subcellular location">
    <subcellularLocation>
        <location evidence="2">Cytoplasm</location>
        <location evidence="2">Cytoskeleton</location>
        <location evidence="2">Microtubule organizing center</location>
    </subcellularLocation>
</comment>
<dbReference type="GO" id="GO:0005819">
    <property type="term" value="C:spindle"/>
    <property type="evidence" value="ECO:0007669"/>
    <property type="project" value="TreeGrafter"/>
</dbReference>
<reference evidence="9" key="1">
    <citation type="journal article" date="2020" name="Nat. Commun.">
        <title>Large-scale genome sequencing of mycorrhizal fungi provides insights into the early evolution of symbiotic traits.</title>
        <authorList>
            <person name="Miyauchi S."/>
            <person name="Kiss E."/>
            <person name="Kuo A."/>
            <person name="Drula E."/>
            <person name="Kohler A."/>
            <person name="Sanchez-Garcia M."/>
            <person name="Morin E."/>
            <person name="Andreopoulos B."/>
            <person name="Barry K.W."/>
            <person name="Bonito G."/>
            <person name="Buee M."/>
            <person name="Carver A."/>
            <person name="Chen C."/>
            <person name="Cichocki N."/>
            <person name="Clum A."/>
            <person name="Culley D."/>
            <person name="Crous P.W."/>
            <person name="Fauchery L."/>
            <person name="Girlanda M."/>
            <person name="Hayes R.D."/>
            <person name="Keri Z."/>
            <person name="LaButti K."/>
            <person name="Lipzen A."/>
            <person name="Lombard V."/>
            <person name="Magnuson J."/>
            <person name="Maillard F."/>
            <person name="Murat C."/>
            <person name="Nolan M."/>
            <person name="Ohm R.A."/>
            <person name="Pangilinan J."/>
            <person name="Pereira M.F."/>
            <person name="Perotto S."/>
            <person name="Peter M."/>
            <person name="Pfister S."/>
            <person name="Riley R."/>
            <person name="Sitrit Y."/>
            <person name="Stielow J.B."/>
            <person name="Szollosi G."/>
            <person name="Zifcakova L."/>
            <person name="Stursova M."/>
            <person name="Spatafora J.W."/>
            <person name="Tedersoo L."/>
            <person name="Vaario L.M."/>
            <person name="Yamada A."/>
            <person name="Yan M."/>
            <person name="Wang P."/>
            <person name="Xu J."/>
            <person name="Bruns T."/>
            <person name="Baldrian P."/>
            <person name="Vilgalys R."/>
            <person name="Dunand C."/>
            <person name="Henrissat B."/>
            <person name="Grigoriev I.V."/>
            <person name="Hibbett D."/>
            <person name="Nagy L.G."/>
            <person name="Martin F.M."/>
        </authorList>
    </citation>
    <scope>NUCLEOTIDE SEQUENCE</scope>
    <source>
        <strain evidence="9">UP504</strain>
    </source>
</reference>
<gene>
    <name evidence="9" type="ORF">BS47DRAFT_421922</name>
</gene>
<comment type="caution">
    <text evidence="9">The sequence shown here is derived from an EMBL/GenBank/DDBJ whole genome shotgun (WGS) entry which is preliminary data.</text>
</comment>
<dbReference type="OrthoDB" id="48571at2759"/>
<evidence type="ECO:0000256" key="8">
    <source>
        <dbReference type="SAM" id="MobiDB-lite"/>
    </source>
</evidence>
<keyword evidence="6" id="KW-0206">Cytoskeleton</keyword>
<comment type="similarity">
    <text evidence="3">Belongs to the MOZART1 family.</text>
</comment>
<dbReference type="GO" id="GO:0000931">
    <property type="term" value="C:gamma-tubulin ring complex"/>
    <property type="evidence" value="ECO:0007669"/>
    <property type="project" value="InterPro"/>
</dbReference>
<name>A0A9P6B5K5_9AGAM</name>
<proteinExistence type="inferred from homology"/>
<dbReference type="Pfam" id="PF12554">
    <property type="entry name" value="MOZART1"/>
    <property type="match status" value="1"/>
</dbReference>
<organism evidence="9 10">
    <name type="scientific">Hydnum rufescens UP504</name>
    <dbReference type="NCBI Taxonomy" id="1448309"/>
    <lineage>
        <taxon>Eukaryota</taxon>
        <taxon>Fungi</taxon>
        <taxon>Dikarya</taxon>
        <taxon>Basidiomycota</taxon>
        <taxon>Agaricomycotina</taxon>
        <taxon>Agaricomycetes</taxon>
        <taxon>Cantharellales</taxon>
        <taxon>Hydnaceae</taxon>
        <taxon>Hydnum</taxon>
    </lineage>
</organism>
<dbReference type="GO" id="GO:0031021">
    <property type="term" value="C:interphase microtubule organizing center"/>
    <property type="evidence" value="ECO:0007669"/>
    <property type="project" value="TreeGrafter"/>
</dbReference>
<dbReference type="AlphaFoldDB" id="A0A9P6B5K5"/>
<evidence type="ECO:0000313" key="10">
    <source>
        <dbReference type="Proteomes" id="UP000886523"/>
    </source>
</evidence>